<protein>
    <submittedName>
        <fullName evidence="2">CLUMA_CG002900, isoform A</fullName>
    </submittedName>
</protein>
<feature type="signal peptide" evidence="1">
    <location>
        <begin position="1"/>
        <end position="20"/>
    </location>
</feature>
<evidence type="ECO:0000256" key="1">
    <source>
        <dbReference type="SAM" id="SignalP"/>
    </source>
</evidence>
<dbReference type="Proteomes" id="UP000183832">
    <property type="component" value="Unassembled WGS sequence"/>
</dbReference>
<name>A0A1J1HMH5_9DIPT</name>
<reference evidence="2 3" key="1">
    <citation type="submission" date="2015-04" db="EMBL/GenBank/DDBJ databases">
        <authorList>
            <person name="Syromyatnikov M.Y."/>
            <person name="Popov V.N."/>
        </authorList>
    </citation>
    <scope>NUCLEOTIDE SEQUENCE [LARGE SCALE GENOMIC DNA]</scope>
</reference>
<accession>A0A1J1HMH5</accession>
<dbReference type="AlphaFoldDB" id="A0A1J1HMH5"/>
<keyword evidence="1" id="KW-0732">Signal</keyword>
<dbReference type="EMBL" id="CVRI01000011">
    <property type="protein sequence ID" value="CRK89139.1"/>
    <property type="molecule type" value="Genomic_DNA"/>
</dbReference>
<sequence>MRICSFLLIAVMALTYKSHSVIIITDLKVSFNKTLTNISYVLVNDGVHPTLLHITMDYFFEIVKARLICSINCPENERDRGYKRQYFKTSLDFGKIFKGVFGNSITEKIGRSFLKETKITMPVKEGRYVVYNFSLPDIILPFGLPSRAYLHCLIDGKTKGEKKSVHGSTWEYFVKRI</sequence>
<organism evidence="2 3">
    <name type="scientific">Clunio marinus</name>
    <dbReference type="NCBI Taxonomy" id="568069"/>
    <lineage>
        <taxon>Eukaryota</taxon>
        <taxon>Metazoa</taxon>
        <taxon>Ecdysozoa</taxon>
        <taxon>Arthropoda</taxon>
        <taxon>Hexapoda</taxon>
        <taxon>Insecta</taxon>
        <taxon>Pterygota</taxon>
        <taxon>Neoptera</taxon>
        <taxon>Endopterygota</taxon>
        <taxon>Diptera</taxon>
        <taxon>Nematocera</taxon>
        <taxon>Chironomoidea</taxon>
        <taxon>Chironomidae</taxon>
        <taxon>Clunio</taxon>
    </lineage>
</organism>
<gene>
    <name evidence="2" type="ORF">CLUMA_CG002900</name>
</gene>
<evidence type="ECO:0000313" key="2">
    <source>
        <dbReference type="EMBL" id="CRK89139.1"/>
    </source>
</evidence>
<keyword evidence="3" id="KW-1185">Reference proteome</keyword>
<evidence type="ECO:0000313" key="3">
    <source>
        <dbReference type="Proteomes" id="UP000183832"/>
    </source>
</evidence>
<dbReference type="OrthoDB" id="8186735at2759"/>
<proteinExistence type="predicted"/>
<feature type="chain" id="PRO_5012543173" evidence="1">
    <location>
        <begin position="21"/>
        <end position="177"/>
    </location>
</feature>